<dbReference type="PANTHER" id="PTHR12110">
    <property type="entry name" value="HYDROXYPYRUVATE ISOMERASE"/>
    <property type="match status" value="1"/>
</dbReference>
<dbReference type="SUPFAM" id="SSF51658">
    <property type="entry name" value="Xylose isomerase-like"/>
    <property type="match status" value="1"/>
</dbReference>
<proteinExistence type="predicted"/>
<dbReference type="PANTHER" id="PTHR12110:SF56">
    <property type="entry name" value="DEHYDRATASE, PUTATIVE (AFU_ORTHOLOGUE AFUA_6G08740)-RELATED"/>
    <property type="match status" value="1"/>
</dbReference>
<evidence type="ECO:0000313" key="2">
    <source>
        <dbReference type="EMBL" id="KAK1763142.1"/>
    </source>
</evidence>
<sequence length="350" mass="38828">MALPYSNVPLSMASCSIGLPRHSLHQKIEALSQAGFGSIELSFPDLQTFASSHFGRDIAADDYDSLCLAAAQARHLCDRHGLDIAVLQPFSNFEGWPRGSPRRDEALARARGWVRIMDAADAGILQVGSTDSVGIDGSVGTLAADLAELADMLAPAGRRLAYENWCWATRAPAWRDVWEIVREADRPNIGLCLDTFQSAGGEWGDPTTESGRIETGGVTEAELDLSYRISLQELARTVPADKIYFLQVSDAYYVSPPMKDEPDESGLRPRGRWSHDYRPLPYDGGYLPIVPFVEAVLATGFRGLFSIEVFDGRFEQKYGDNLFWFARKAKETHQRLLREVNEKRVLTGLE</sequence>
<protein>
    <submittedName>
        <fullName evidence="2">Xylose isomerase-like protein</fullName>
    </submittedName>
</protein>
<dbReference type="AlphaFoldDB" id="A0AAJ0BSB4"/>
<keyword evidence="2" id="KW-0413">Isomerase</keyword>
<dbReference type="Proteomes" id="UP001244011">
    <property type="component" value="Unassembled WGS sequence"/>
</dbReference>
<dbReference type="RefSeq" id="XP_060279355.1">
    <property type="nucleotide sequence ID" value="XM_060429088.1"/>
</dbReference>
<keyword evidence="3" id="KW-1185">Reference proteome</keyword>
<reference evidence="2" key="1">
    <citation type="submission" date="2023-06" db="EMBL/GenBank/DDBJ databases">
        <title>Genome-scale phylogeny and comparative genomics of the fungal order Sordariales.</title>
        <authorList>
            <consortium name="Lawrence Berkeley National Laboratory"/>
            <person name="Hensen N."/>
            <person name="Bonometti L."/>
            <person name="Westerberg I."/>
            <person name="Brannstrom I.O."/>
            <person name="Guillou S."/>
            <person name="Cros-Aarteil S."/>
            <person name="Calhoun S."/>
            <person name="Haridas S."/>
            <person name="Kuo A."/>
            <person name="Mondo S."/>
            <person name="Pangilinan J."/>
            <person name="Riley R."/>
            <person name="Labutti K."/>
            <person name="Andreopoulos B."/>
            <person name="Lipzen A."/>
            <person name="Chen C."/>
            <person name="Yanf M."/>
            <person name="Daum C."/>
            <person name="Ng V."/>
            <person name="Clum A."/>
            <person name="Steindorff A."/>
            <person name="Ohm R."/>
            <person name="Martin F."/>
            <person name="Silar P."/>
            <person name="Natvig D."/>
            <person name="Lalanne C."/>
            <person name="Gautier V."/>
            <person name="Ament-Velasquez S.L."/>
            <person name="Kruys A."/>
            <person name="Hutchinson M.I."/>
            <person name="Powell A.J."/>
            <person name="Barry K."/>
            <person name="Miller A.N."/>
            <person name="Grigoriev I.V."/>
            <person name="Debuchy R."/>
            <person name="Gladieux P."/>
            <person name="Thoren M.H."/>
            <person name="Johannesson H."/>
        </authorList>
    </citation>
    <scope>NUCLEOTIDE SEQUENCE</scope>
    <source>
        <strain evidence="2">8032-3</strain>
    </source>
</reference>
<dbReference type="InterPro" id="IPR036237">
    <property type="entry name" value="Xyl_isomerase-like_sf"/>
</dbReference>
<comment type="caution">
    <text evidence="2">The sequence shown here is derived from an EMBL/GenBank/DDBJ whole genome shotgun (WGS) entry which is preliminary data.</text>
</comment>
<feature type="domain" description="Xylose isomerase-like TIM barrel" evidence="1">
    <location>
        <begin position="28"/>
        <end position="324"/>
    </location>
</feature>
<name>A0AAJ0BSB4_9PEZI</name>
<evidence type="ECO:0000313" key="3">
    <source>
        <dbReference type="Proteomes" id="UP001244011"/>
    </source>
</evidence>
<dbReference type="InterPro" id="IPR050312">
    <property type="entry name" value="IolE/XylAMocC-like"/>
</dbReference>
<dbReference type="Gene3D" id="3.20.20.150">
    <property type="entry name" value="Divalent-metal-dependent TIM barrel enzymes"/>
    <property type="match status" value="1"/>
</dbReference>
<dbReference type="GO" id="GO:0016853">
    <property type="term" value="F:isomerase activity"/>
    <property type="evidence" value="ECO:0007669"/>
    <property type="project" value="UniProtKB-KW"/>
</dbReference>
<organism evidence="2 3">
    <name type="scientific">Phialemonium atrogriseum</name>
    <dbReference type="NCBI Taxonomy" id="1093897"/>
    <lineage>
        <taxon>Eukaryota</taxon>
        <taxon>Fungi</taxon>
        <taxon>Dikarya</taxon>
        <taxon>Ascomycota</taxon>
        <taxon>Pezizomycotina</taxon>
        <taxon>Sordariomycetes</taxon>
        <taxon>Sordariomycetidae</taxon>
        <taxon>Cephalothecales</taxon>
        <taxon>Cephalothecaceae</taxon>
        <taxon>Phialemonium</taxon>
    </lineage>
</organism>
<dbReference type="EMBL" id="MU839030">
    <property type="protein sequence ID" value="KAK1763142.1"/>
    <property type="molecule type" value="Genomic_DNA"/>
</dbReference>
<evidence type="ECO:0000259" key="1">
    <source>
        <dbReference type="Pfam" id="PF01261"/>
    </source>
</evidence>
<dbReference type="GeneID" id="85312275"/>
<dbReference type="Pfam" id="PF01261">
    <property type="entry name" value="AP_endonuc_2"/>
    <property type="match status" value="1"/>
</dbReference>
<dbReference type="InterPro" id="IPR013022">
    <property type="entry name" value="Xyl_isomerase-like_TIM-brl"/>
</dbReference>
<accession>A0AAJ0BSB4</accession>
<gene>
    <name evidence="2" type="ORF">QBC33DRAFT_550503</name>
</gene>